<accession>A0A371F6Z9</accession>
<dbReference type="Proteomes" id="UP000257109">
    <property type="component" value="Unassembled WGS sequence"/>
</dbReference>
<sequence>MKIGTAMNPEEEDLLVTFLKANHDVFAWSTKYMPGGVRLVAQKKRKQGEEKRRATREETHKLVSAGFVREVYYPTWLANVVMVKKPSGKSRMCTDYTDLNKACPKDLYPLPSIGRLVDDVAGFALLSFMDAYSGYNQIRMHPQDEEKTAFITDDRAFCYKVMPFGLKNARVTYQRLMDKIFKEVMGVDVEAYVDDVVVKSQGVTEHCQALGLVFHILRKHRLRLNPNKCSFGVRARKFLGFMLTERGIEANPEKCQAVVNMRSP</sequence>
<dbReference type="PANTHER" id="PTHR24559:SF444">
    <property type="entry name" value="REVERSE TRANSCRIPTASE DOMAIN-CONTAINING PROTEIN"/>
    <property type="match status" value="1"/>
</dbReference>
<comment type="caution">
    <text evidence="2">The sequence shown here is derived from an EMBL/GenBank/DDBJ whole genome shotgun (WGS) entry which is preliminary data.</text>
</comment>
<evidence type="ECO:0000259" key="1">
    <source>
        <dbReference type="PROSITE" id="PS50878"/>
    </source>
</evidence>
<dbReference type="PROSITE" id="PS50878">
    <property type="entry name" value="RT_POL"/>
    <property type="match status" value="1"/>
</dbReference>
<proteinExistence type="predicted"/>
<dbReference type="SUPFAM" id="SSF56672">
    <property type="entry name" value="DNA/RNA polymerases"/>
    <property type="match status" value="1"/>
</dbReference>
<reference evidence="2" key="1">
    <citation type="submission" date="2018-05" db="EMBL/GenBank/DDBJ databases">
        <title>Draft genome of Mucuna pruriens seed.</title>
        <authorList>
            <person name="Nnadi N.E."/>
            <person name="Vos R."/>
            <person name="Hasami M.H."/>
            <person name="Devisetty U.K."/>
            <person name="Aguiy J.C."/>
        </authorList>
    </citation>
    <scope>NUCLEOTIDE SEQUENCE [LARGE SCALE GENOMIC DNA]</scope>
    <source>
        <strain evidence="2">JCA_2017</strain>
    </source>
</reference>
<feature type="non-terminal residue" evidence="2">
    <location>
        <position position="1"/>
    </location>
</feature>
<feature type="domain" description="Reverse transcriptase" evidence="1">
    <location>
        <begin position="64"/>
        <end position="243"/>
    </location>
</feature>
<dbReference type="OrthoDB" id="1420897at2759"/>
<keyword evidence="3" id="KW-1185">Reference proteome</keyword>
<dbReference type="Pfam" id="PF00078">
    <property type="entry name" value="RVT_1"/>
    <property type="match status" value="1"/>
</dbReference>
<dbReference type="EMBL" id="QJKJ01010320">
    <property type="protein sequence ID" value="RDX74025.1"/>
    <property type="molecule type" value="Genomic_DNA"/>
</dbReference>
<evidence type="ECO:0000313" key="3">
    <source>
        <dbReference type="Proteomes" id="UP000257109"/>
    </source>
</evidence>
<protein>
    <recommendedName>
        <fullName evidence="1">Reverse transcriptase domain-containing protein</fullName>
    </recommendedName>
</protein>
<evidence type="ECO:0000313" key="2">
    <source>
        <dbReference type="EMBL" id="RDX74025.1"/>
    </source>
</evidence>
<dbReference type="CDD" id="cd01647">
    <property type="entry name" value="RT_LTR"/>
    <property type="match status" value="1"/>
</dbReference>
<dbReference type="InterPro" id="IPR000477">
    <property type="entry name" value="RT_dom"/>
</dbReference>
<dbReference type="AlphaFoldDB" id="A0A371F6Z9"/>
<dbReference type="Gene3D" id="3.30.70.270">
    <property type="match status" value="1"/>
</dbReference>
<dbReference type="Gene3D" id="3.10.10.10">
    <property type="entry name" value="HIV Type 1 Reverse Transcriptase, subunit A, domain 1"/>
    <property type="match status" value="1"/>
</dbReference>
<dbReference type="PANTHER" id="PTHR24559">
    <property type="entry name" value="TRANSPOSON TY3-I GAG-POL POLYPROTEIN"/>
    <property type="match status" value="1"/>
</dbReference>
<dbReference type="InterPro" id="IPR043502">
    <property type="entry name" value="DNA/RNA_pol_sf"/>
</dbReference>
<dbReference type="InterPro" id="IPR043128">
    <property type="entry name" value="Rev_trsase/Diguanyl_cyclase"/>
</dbReference>
<gene>
    <name evidence="2" type="ORF">CR513_46274</name>
</gene>
<dbReference type="InterPro" id="IPR053134">
    <property type="entry name" value="RNA-dir_DNA_polymerase"/>
</dbReference>
<name>A0A371F6Z9_MUCPR</name>
<organism evidence="2 3">
    <name type="scientific">Mucuna pruriens</name>
    <name type="common">Velvet bean</name>
    <name type="synonym">Dolichos pruriens</name>
    <dbReference type="NCBI Taxonomy" id="157652"/>
    <lineage>
        <taxon>Eukaryota</taxon>
        <taxon>Viridiplantae</taxon>
        <taxon>Streptophyta</taxon>
        <taxon>Embryophyta</taxon>
        <taxon>Tracheophyta</taxon>
        <taxon>Spermatophyta</taxon>
        <taxon>Magnoliopsida</taxon>
        <taxon>eudicotyledons</taxon>
        <taxon>Gunneridae</taxon>
        <taxon>Pentapetalae</taxon>
        <taxon>rosids</taxon>
        <taxon>fabids</taxon>
        <taxon>Fabales</taxon>
        <taxon>Fabaceae</taxon>
        <taxon>Papilionoideae</taxon>
        <taxon>50 kb inversion clade</taxon>
        <taxon>NPAAA clade</taxon>
        <taxon>indigoferoid/millettioid clade</taxon>
        <taxon>Phaseoleae</taxon>
        <taxon>Mucuna</taxon>
    </lineage>
</organism>